<dbReference type="OrthoDB" id="5428890at2759"/>
<evidence type="ECO:0000256" key="2">
    <source>
        <dbReference type="SAM" id="Phobius"/>
    </source>
</evidence>
<evidence type="ECO:0000313" key="3">
    <source>
        <dbReference type="EMBL" id="KAF2753268.1"/>
    </source>
</evidence>
<protein>
    <submittedName>
        <fullName evidence="3">Uncharacterized protein</fullName>
    </submittedName>
</protein>
<evidence type="ECO:0000256" key="1">
    <source>
        <dbReference type="SAM" id="MobiDB-lite"/>
    </source>
</evidence>
<keyword evidence="4" id="KW-1185">Reference proteome</keyword>
<organism evidence="3 4">
    <name type="scientific">Pseudovirgaria hyperparasitica</name>
    <dbReference type="NCBI Taxonomy" id="470096"/>
    <lineage>
        <taxon>Eukaryota</taxon>
        <taxon>Fungi</taxon>
        <taxon>Dikarya</taxon>
        <taxon>Ascomycota</taxon>
        <taxon>Pezizomycotina</taxon>
        <taxon>Dothideomycetes</taxon>
        <taxon>Dothideomycetes incertae sedis</taxon>
        <taxon>Acrospermales</taxon>
        <taxon>Acrospermaceae</taxon>
        <taxon>Pseudovirgaria</taxon>
    </lineage>
</organism>
<dbReference type="Proteomes" id="UP000799437">
    <property type="component" value="Unassembled WGS sequence"/>
</dbReference>
<name>A0A6A6VRF7_9PEZI</name>
<gene>
    <name evidence="3" type="ORF">EJ05DRAFT_480299</name>
</gene>
<keyword evidence="2" id="KW-1133">Transmembrane helix</keyword>
<keyword evidence="2" id="KW-0472">Membrane</keyword>
<feature type="region of interest" description="Disordered" evidence="1">
    <location>
        <begin position="161"/>
        <end position="182"/>
    </location>
</feature>
<dbReference type="GeneID" id="54485901"/>
<accession>A0A6A6VRF7</accession>
<proteinExistence type="predicted"/>
<dbReference type="EMBL" id="ML996584">
    <property type="protein sequence ID" value="KAF2753268.1"/>
    <property type="molecule type" value="Genomic_DNA"/>
</dbReference>
<keyword evidence="2" id="KW-0812">Transmembrane</keyword>
<sequence length="438" mass="49591">MSWNLAARRRSRHHTLSNLVHWKISSKTTNAYAETCCGPRSDTASLNDGIDLFVQRICKEMIKYEATTREVLNSLLVKRSVEGYLSLQLELSTAIITFLKSMTPQTTTDDLVDKVFRQFKIDTTSGEPYKNIMRHFVFATIGWSTLLYTADMGPTSSDFAISGDTLRTKPSRKGSLEQSSQRPVGALLRSFGVMPITCPPGTDRSDGQPTLLAVTHLNFFSLSKLGDVTLLWTDDLSKHCEFDRYSREKTLKLFRWPSVCARVCLSKDEATLIDLLYKSHLCQHGCRNGNGMVAKAYLSEVLLSYRLLFGQHFPSRQLYRRKERKGAKFEGSIDPLLDTLCGDKDINDFDGTKALIRERGVYNARINFPHLGARLLELENYSINQRPRNLSEVWNDERDPERLLTFRAVLVVGALSILLSFVQVLVGIAQIVMSSRSR</sequence>
<dbReference type="AlphaFoldDB" id="A0A6A6VRF7"/>
<dbReference type="RefSeq" id="XP_033595719.1">
    <property type="nucleotide sequence ID" value="XM_033744847.1"/>
</dbReference>
<evidence type="ECO:0000313" key="4">
    <source>
        <dbReference type="Proteomes" id="UP000799437"/>
    </source>
</evidence>
<reference evidence="3" key="1">
    <citation type="journal article" date="2020" name="Stud. Mycol.">
        <title>101 Dothideomycetes genomes: a test case for predicting lifestyles and emergence of pathogens.</title>
        <authorList>
            <person name="Haridas S."/>
            <person name="Albert R."/>
            <person name="Binder M."/>
            <person name="Bloem J."/>
            <person name="Labutti K."/>
            <person name="Salamov A."/>
            <person name="Andreopoulos B."/>
            <person name="Baker S."/>
            <person name="Barry K."/>
            <person name="Bills G."/>
            <person name="Bluhm B."/>
            <person name="Cannon C."/>
            <person name="Castanera R."/>
            <person name="Culley D."/>
            <person name="Daum C."/>
            <person name="Ezra D."/>
            <person name="Gonzalez J."/>
            <person name="Henrissat B."/>
            <person name="Kuo A."/>
            <person name="Liang C."/>
            <person name="Lipzen A."/>
            <person name="Lutzoni F."/>
            <person name="Magnuson J."/>
            <person name="Mondo S."/>
            <person name="Nolan M."/>
            <person name="Ohm R."/>
            <person name="Pangilinan J."/>
            <person name="Park H.-J."/>
            <person name="Ramirez L."/>
            <person name="Alfaro M."/>
            <person name="Sun H."/>
            <person name="Tritt A."/>
            <person name="Yoshinaga Y."/>
            <person name="Zwiers L.-H."/>
            <person name="Turgeon B."/>
            <person name="Goodwin S."/>
            <person name="Spatafora J."/>
            <person name="Crous P."/>
            <person name="Grigoriev I."/>
        </authorList>
    </citation>
    <scope>NUCLEOTIDE SEQUENCE</scope>
    <source>
        <strain evidence="3">CBS 121739</strain>
    </source>
</reference>
<feature type="transmembrane region" description="Helical" evidence="2">
    <location>
        <begin position="408"/>
        <end position="433"/>
    </location>
</feature>